<sequence>MSSPCDNCHAGCCRSFAVPVTGADILRIERDLDLAFWDFACRWADPDGKIARKYAPHFYFEDEPSTPFVICLSHQPSRFHKGTSKCRFLVEGQPDDENPMGQARCGIYNSRPMACRCFPTKFNSTGELTVLHDVPTRGRKETHPAYELCPRNWTVDEVDPISAPQDLTVAKFEMNFFHSLASVWNRAPRSFEVFPDFLKLVYSRRVVSEVDELEPKTIPLPNVDQQRKAA</sequence>
<dbReference type="Proteomes" id="UP000317318">
    <property type="component" value="Chromosome"/>
</dbReference>
<organism evidence="1 2">
    <name type="scientific">Stratiformator vulcanicus</name>
    <dbReference type="NCBI Taxonomy" id="2527980"/>
    <lineage>
        <taxon>Bacteria</taxon>
        <taxon>Pseudomonadati</taxon>
        <taxon>Planctomycetota</taxon>
        <taxon>Planctomycetia</taxon>
        <taxon>Planctomycetales</taxon>
        <taxon>Planctomycetaceae</taxon>
        <taxon>Stratiformator</taxon>
    </lineage>
</organism>
<evidence type="ECO:0000313" key="1">
    <source>
        <dbReference type="EMBL" id="QDT37087.1"/>
    </source>
</evidence>
<keyword evidence="1" id="KW-0966">Cell projection</keyword>
<protein>
    <submittedName>
        <fullName evidence="1">Flagellin N-methylase</fullName>
    </submittedName>
</protein>
<dbReference type="GO" id="GO:0008168">
    <property type="term" value="F:methyltransferase activity"/>
    <property type="evidence" value="ECO:0007669"/>
    <property type="project" value="UniProtKB-KW"/>
</dbReference>
<accession>A0A517QZL1</accession>
<name>A0A517QZL1_9PLAN</name>
<keyword evidence="1" id="KW-0282">Flagellum</keyword>
<dbReference type="InterPro" id="IPR005358">
    <property type="entry name" value="Puta_zinc/iron-chelating_dom"/>
</dbReference>
<dbReference type="GO" id="GO:0032259">
    <property type="term" value="P:methylation"/>
    <property type="evidence" value="ECO:0007669"/>
    <property type="project" value="UniProtKB-KW"/>
</dbReference>
<keyword evidence="1" id="KW-0808">Transferase</keyword>
<dbReference type="Pfam" id="PF03692">
    <property type="entry name" value="CxxCxxCC"/>
    <property type="match status" value="1"/>
</dbReference>
<dbReference type="KEGG" id="svp:Pan189_14550"/>
<proteinExistence type="predicted"/>
<evidence type="ECO:0000313" key="2">
    <source>
        <dbReference type="Proteomes" id="UP000317318"/>
    </source>
</evidence>
<dbReference type="EMBL" id="CP036268">
    <property type="protein sequence ID" value="QDT37087.1"/>
    <property type="molecule type" value="Genomic_DNA"/>
</dbReference>
<keyword evidence="2" id="KW-1185">Reference proteome</keyword>
<keyword evidence="1" id="KW-0969">Cilium</keyword>
<gene>
    <name evidence="1" type="ORF">Pan189_14550</name>
</gene>
<reference evidence="1 2" key="1">
    <citation type="submission" date="2019-02" db="EMBL/GenBank/DDBJ databases">
        <title>Deep-cultivation of Planctomycetes and their phenomic and genomic characterization uncovers novel biology.</title>
        <authorList>
            <person name="Wiegand S."/>
            <person name="Jogler M."/>
            <person name="Boedeker C."/>
            <person name="Pinto D."/>
            <person name="Vollmers J."/>
            <person name="Rivas-Marin E."/>
            <person name="Kohn T."/>
            <person name="Peeters S.H."/>
            <person name="Heuer A."/>
            <person name="Rast P."/>
            <person name="Oberbeckmann S."/>
            <person name="Bunk B."/>
            <person name="Jeske O."/>
            <person name="Meyerdierks A."/>
            <person name="Storesund J.E."/>
            <person name="Kallscheuer N."/>
            <person name="Luecker S."/>
            <person name="Lage O.M."/>
            <person name="Pohl T."/>
            <person name="Merkel B.J."/>
            <person name="Hornburger P."/>
            <person name="Mueller R.-W."/>
            <person name="Bruemmer F."/>
            <person name="Labrenz M."/>
            <person name="Spormann A.M."/>
            <person name="Op den Camp H."/>
            <person name="Overmann J."/>
            <person name="Amann R."/>
            <person name="Jetten M.S.M."/>
            <person name="Mascher T."/>
            <person name="Medema M.H."/>
            <person name="Devos D.P."/>
            <person name="Kaster A.-K."/>
            <person name="Ovreas L."/>
            <person name="Rohde M."/>
            <person name="Galperin M.Y."/>
            <person name="Jogler C."/>
        </authorList>
    </citation>
    <scope>NUCLEOTIDE SEQUENCE [LARGE SCALE GENOMIC DNA]</scope>
    <source>
        <strain evidence="1 2">Pan189</strain>
    </source>
</reference>
<keyword evidence="1" id="KW-0489">Methyltransferase</keyword>
<dbReference type="AlphaFoldDB" id="A0A517QZL1"/>